<accession>K9H1P7</accession>
<dbReference type="STRING" id="1170229.K9H1P7"/>
<gene>
    <name evidence="1" type="ORF">PDIG_05630</name>
</gene>
<evidence type="ECO:0000313" key="2">
    <source>
        <dbReference type="Proteomes" id="UP000009882"/>
    </source>
</evidence>
<comment type="caution">
    <text evidence="1">The sequence shown here is derived from an EMBL/GenBank/DDBJ whole genome shotgun (WGS) entry which is preliminary data.</text>
</comment>
<dbReference type="EMBL" id="AKCT01000027">
    <property type="protein sequence ID" value="EKV19066.1"/>
    <property type="molecule type" value="Genomic_DNA"/>
</dbReference>
<dbReference type="AlphaFoldDB" id="K9H1P7"/>
<keyword evidence="2" id="KW-1185">Reference proteome</keyword>
<name>K9H1P7_PEND2</name>
<dbReference type="HOGENOM" id="CLU_2543283_0_0_1"/>
<dbReference type="Proteomes" id="UP000009882">
    <property type="component" value="Unassembled WGS sequence"/>
</dbReference>
<protein>
    <submittedName>
        <fullName evidence="1">C-4 methylsterol oxidase, putative</fullName>
    </submittedName>
</protein>
<dbReference type="InParanoid" id="K9H1P7"/>
<sequence length="83" mass="9285">MSDRKLPTGLSGESSTTSSSVFFLSLLMRENPFYDTHRILHIPSLYTCVRTQHQRFIATIVRAAQFVHPIEHLLAATVAGEAI</sequence>
<proteinExistence type="predicted"/>
<evidence type="ECO:0000313" key="1">
    <source>
        <dbReference type="EMBL" id="EKV19066.1"/>
    </source>
</evidence>
<dbReference type="OrthoDB" id="408954at2759"/>
<organism evidence="1 2">
    <name type="scientific">Penicillium digitatum (strain PHI26 / CECT 20796)</name>
    <name type="common">Green mold</name>
    <dbReference type="NCBI Taxonomy" id="1170229"/>
    <lineage>
        <taxon>Eukaryota</taxon>
        <taxon>Fungi</taxon>
        <taxon>Dikarya</taxon>
        <taxon>Ascomycota</taxon>
        <taxon>Pezizomycotina</taxon>
        <taxon>Eurotiomycetes</taxon>
        <taxon>Eurotiomycetidae</taxon>
        <taxon>Eurotiales</taxon>
        <taxon>Aspergillaceae</taxon>
        <taxon>Penicillium</taxon>
    </lineage>
</organism>
<reference evidence="2" key="1">
    <citation type="journal article" date="2012" name="BMC Genomics">
        <title>Genome sequence of the necrotrophic fungus Penicillium digitatum, the main postharvest pathogen of citrus.</title>
        <authorList>
            <person name="Marcet-Houben M."/>
            <person name="Ballester A.-R."/>
            <person name="de la Fuente B."/>
            <person name="Harries E."/>
            <person name="Marcos J.F."/>
            <person name="Gonzalez-Candelas L."/>
            <person name="Gabaldon T."/>
        </authorList>
    </citation>
    <scope>NUCLEOTIDE SEQUENCE [LARGE SCALE GENOMIC DNA]</scope>
    <source>
        <strain evidence="2">PHI26 / CECT 20796</strain>
    </source>
</reference>